<dbReference type="PANTHER" id="PTHR33048">
    <property type="entry name" value="PTH11-LIKE INTEGRAL MEMBRANE PROTEIN (AFU_ORTHOLOGUE AFUA_5G11245)"/>
    <property type="match status" value="1"/>
</dbReference>
<comment type="similarity">
    <text evidence="5">Belongs to the SAT4 family.</text>
</comment>
<dbReference type="PANTHER" id="PTHR33048:SF108">
    <property type="entry name" value="INTEGRAL MEMBRANE PROTEIN"/>
    <property type="match status" value="1"/>
</dbReference>
<keyword evidence="3 7" id="KW-1133">Transmembrane helix</keyword>
<dbReference type="OrthoDB" id="5378633at2759"/>
<dbReference type="AlphaFoldDB" id="A0A1J9Q3G9"/>
<dbReference type="STRING" id="1447872.A0A1J9Q3G9"/>
<dbReference type="Proteomes" id="UP000182235">
    <property type="component" value="Unassembled WGS sequence"/>
</dbReference>
<reference evidence="9 10" key="1">
    <citation type="submission" date="2015-07" db="EMBL/GenBank/DDBJ databases">
        <title>Emmonsia species relationships and genome sequence.</title>
        <authorList>
            <consortium name="The Broad Institute Genomics Platform"/>
            <person name="Cuomo C.A."/>
            <person name="Munoz J.F."/>
            <person name="Imamovic A."/>
            <person name="Priest M.E."/>
            <person name="Young S."/>
            <person name="Clay O.K."/>
            <person name="McEwen J.G."/>
        </authorList>
    </citation>
    <scope>NUCLEOTIDE SEQUENCE [LARGE SCALE GENOMIC DNA]</scope>
    <source>
        <strain evidence="9 10">UAMH 9510</strain>
    </source>
</reference>
<dbReference type="InterPro" id="IPR052337">
    <property type="entry name" value="SAT4-like"/>
</dbReference>
<accession>A0A1J9Q3G9</accession>
<sequence>MAIVTPIIPPPPGVTSNFDHPTDVLRTVNLVTQYLTIATVTIFLATRLIIKFYRYSRFNIEDYATTISWFFFIGYCTCVALLSYHGGGYNAWDVPKSEQQKFLKISYAVTIIYVPMAFSAKVALLAIVIRIFNPDRKKVIGIYVILGVLLFYYIPALFLKIFFCLPISGYWGGTASGAKCLNQQNLITADAVISMVSDFVILVLPLPLTWNLHLRKTKKLRVIGILGAGGVATAFSVWRLVIMIEQGASTNFTIVFIRIVLTGNAEAGIGLICACLPVISSYYTHRKKSSSVVHQSPAQSYELSSWQKISANAKFPSRNRDFPNLSPDQAELICTIEAATSTQSAGGDSGGSNCSRENTMNHGGIHKSVHVVVTGESEKY</sequence>
<dbReference type="VEuPathDB" id="FungiDB:AJ78_04945"/>
<gene>
    <name evidence="9" type="ORF">AJ78_04945</name>
</gene>
<keyword evidence="10" id="KW-1185">Reference proteome</keyword>
<feature type="transmembrane region" description="Helical" evidence="7">
    <location>
        <begin position="222"/>
        <end position="242"/>
    </location>
</feature>
<feature type="transmembrane region" description="Helical" evidence="7">
    <location>
        <begin position="191"/>
        <end position="210"/>
    </location>
</feature>
<dbReference type="EMBL" id="LGRN01000200">
    <property type="protein sequence ID" value="OJD14747.1"/>
    <property type="molecule type" value="Genomic_DNA"/>
</dbReference>
<dbReference type="InterPro" id="IPR049326">
    <property type="entry name" value="Rhodopsin_dom_fungi"/>
</dbReference>
<evidence type="ECO:0000256" key="4">
    <source>
        <dbReference type="ARBA" id="ARBA00023136"/>
    </source>
</evidence>
<evidence type="ECO:0000259" key="8">
    <source>
        <dbReference type="Pfam" id="PF20684"/>
    </source>
</evidence>
<evidence type="ECO:0000256" key="2">
    <source>
        <dbReference type="ARBA" id="ARBA00022692"/>
    </source>
</evidence>
<feature type="transmembrane region" description="Helical" evidence="7">
    <location>
        <begin position="105"/>
        <end position="128"/>
    </location>
</feature>
<dbReference type="Pfam" id="PF20684">
    <property type="entry name" value="Fung_rhodopsin"/>
    <property type="match status" value="1"/>
</dbReference>
<feature type="domain" description="Rhodopsin" evidence="8">
    <location>
        <begin position="47"/>
        <end position="282"/>
    </location>
</feature>
<organism evidence="9 10">
    <name type="scientific">Emergomyces pasteurianus Ep9510</name>
    <dbReference type="NCBI Taxonomy" id="1447872"/>
    <lineage>
        <taxon>Eukaryota</taxon>
        <taxon>Fungi</taxon>
        <taxon>Dikarya</taxon>
        <taxon>Ascomycota</taxon>
        <taxon>Pezizomycotina</taxon>
        <taxon>Eurotiomycetes</taxon>
        <taxon>Eurotiomycetidae</taxon>
        <taxon>Onygenales</taxon>
        <taxon>Ajellomycetaceae</taxon>
        <taxon>Emergomyces</taxon>
    </lineage>
</organism>
<evidence type="ECO:0000256" key="5">
    <source>
        <dbReference type="ARBA" id="ARBA00038359"/>
    </source>
</evidence>
<evidence type="ECO:0000256" key="7">
    <source>
        <dbReference type="SAM" id="Phobius"/>
    </source>
</evidence>
<feature type="transmembrane region" description="Helical" evidence="7">
    <location>
        <begin position="31"/>
        <end position="50"/>
    </location>
</feature>
<proteinExistence type="inferred from homology"/>
<feature type="transmembrane region" description="Helical" evidence="7">
    <location>
        <begin position="140"/>
        <end position="171"/>
    </location>
</feature>
<keyword evidence="4 7" id="KW-0472">Membrane</keyword>
<evidence type="ECO:0000313" key="10">
    <source>
        <dbReference type="Proteomes" id="UP000182235"/>
    </source>
</evidence>
<evidence type="ECO:0000256" key="1">
    <source>
        <dbReference type="ARBA" id="ARBA00004141"/>
    </source>
</evidence>
<evidence type="ECO:0000313" key="9">
    <source>
        <dbReference type="EMBL" id="OJD14747.1"/>
    </source>
</evidence>
<feature type="transmembrane region" description="Helical" evidence="7">
    <location>
        <begin position="62"/>
        <end position="85"/>
    </location>
</feature>
<comment type="caution">
    <text evidence="9">The sequence shown here is derived from an EMBL/GenBank/DDBJ whole genome shotgun (WGS) entry which is preliminary data.</text>
</comment>
<evidence type="ECO:0000256" key="6">
    <source>
        <dbReference type="SAM" id="MobiDB-lite"/>
    </source>
</evidence>
<comment type="subcellular location">
    <subcellularLocation>
        <location evidence="1">Membrane</location>
        <topology evidence="1">Multi-pass membrane protein</topology>
    </subcellularLocation>
</comment>
<dbReference type="GO" id="GO:0016020">
    <property type="term" value="C:membrane"/>
    <property type="evidence" value="ECO:0007669"/>
    <property type="project" value="UniProtKB-SubCell"/>
</dbReference>
<feature type="region of interest" description="Disordered" evidence="6">
    <location>
        <begin position="342"/>
        <end position="361"/>
    </location>
</feature>
<name>A0A1J9Q3G9_9EURO</name>
<evidence type="ECO:0000256" key="3">
    <source>
        <dbReference type="ARBA" id="ARBA00022989"/>
    </source>
</evidence>
<feature type="transmembrane region" description="Helical" evidence="7">
    <location>
        <begin position="254"/>
        <end position="279"/>
    </location>
</feature>
<keyword evidence="2 7" id="KW-0812">Transmembrane</keyword>
<protein>
    <recommendedName>
        <fullName evidence="8">Rhodopsin domain-containing protein</fullName>
    </recommendedName>
</protein>